<feature type="binding site" evidence="2">
    <location>
        <position position="145"/>
    </location>
    <ligand>
        <name>a divalent metal cation</name>
        <dbReference type="ChEBI" id="CHEBI:60240"/>
        <label>2</label>
    </ligand>
</feature>
<feature type="binding site" evidence="2">
    <location>
        <position position="85"/>
    </location>
    <ligand>
        <name>a divalent metal cation</name>
        <dbReference type="ChEBI" id="CHEBI:60240"/>
        <label>1</label>
    </ligand>
</feature>
<feature type="binding site" evidence="2">
    <location>
        <position position="123"/>
    </location>
    <ligand>
        <name>a divalent metal cation</name>
        <dbReference type="ChEBI" id="CHEBI:60240"/>
        <label>2</label>
    </ligand>
</feature>
<evidence type="ECO:0000313" key="3">
    <source>
        <dbReference type="EMBL" id="QGR20230.1"/>
    </source>
</evidence>
<dbReference type="PROSITE" id="PS01091">
    <property type="entry name" value="TATD_3"/>
    <property type="match status" value="1"/>
</dbReference>
<gene>
    <name evidence="3" type="ORF">D1868_09690</name>
</gene>
<keyword evidence="2" id="KW-0479">Metal-binding</keyword>
<dbReference type="Proteomes" id="UP000423396">
    <property type="component" value="Chromosome"/>
</dbReference>
<dbReference type="InterPro" id="IPR001130">
    <property type="entry name" value="TatD-like"/>
</dbReference>
<dbReference type="PANTHER" id="PTHR46124">
    <property type="entry name" value="D-AMINOACYL-TRNA DEACYLASE"/>
    <property type="match status" value="1"/>
</dbReference>
<keyword evidence="4" id="KW-1185">Reference proteome</keyword>
<evidence type="ECO:0000256" key="2">
    <source>
        <dbReference type="PIRSR" id="PIRSR005902-1"/>
    </source>
</evidence>
<dbReference type="GO" id="GO:0046872">
    <property type="term" value="F:metal ion binding"/>
    <property type="evidence" value="ECO:0007669"/>
    <property type="project" value="UniProtKB-KW"/>
</dbReference>
<evidence type="ECO:0000256" key="1">
    <source>
        <dbReference type="ARBA" id="ARBA00022801"/>
    </source>
</evidence>
<proteinExistence type="predicted"/>
<dbReference type="OrthoDB" id="26412at2157"/>
<dbReference type="Gene3D" id="3.20.20.140">
    <property type="entry name" value="Metal-dependent hydrolases"/>
    <property type="match status" value="1"/>
</dbReference>
<dbReference type="PIRSF" id="PIRSF005902">
    <property type="entry name" value="DNase_TatD"/>
    <property type="match status" value="1"/>
</dbReference>
<dbReference type="CDD" id="cd01310">
    <property type="entry name" value="TatD_DNAse"/>
    <property type="match status" value="1"/>
</dbReference>
<feature type="binding site" evidence="2">
    <location>
        <position position="6"/>
    </location>
    <ligand>
        <name>a divalent metal cation</name>
        <dbReference type="ChEBI" id="CHEBI:60240"/>
        <label>1</label>
    </ligand>
</feature>
<dbReference type="AlphaFoldDB" id="A0A650CQW7"/>
<keyword evidence="1" id="KW-0378">Hydrolase</keyword>
<evidence type="ECO:0000313" key="4">
    <source>
        <dbReference type="Proteomes" id="UP000423396"/>
    </source>
</evidence>
<protein>
    <submittedName>
        <fullName evidence="3">TatD family deoxyribonuclease</fullName>
    </submittedName>
</protein>
<dbReference type="GO" id="GO:0016788">
    <property type="term" value="F:hydrolase activity, acting on ester bonds"/>
    <property type="evidence" value="ECO:0007669"/>
    <property type="project" value="InterPro"/>
</dbReference>
<dbReference type="RefSeq" id="WP_156007679.1">
    <property type="nucleotide sequence ID" value="NZ_CP045483.1"/>
</dbReference>
<dbReference type="InterPro" id="IPR032466">
    <property type="entry name" value="Metal_Hydrolase"/>
</dbReference>
<dbReference type="EMBL" id="CP045483">
    <property type="protein sequence ID" value="QGR20230.1"/>
    <property type="molecule type" value="Genomic_DNA"/>
</dbReference>
<dbReference type="SUPFAM" id="SSF51556">
    <property type="entry name" value="Metallo-dependent hydrolases"/>
    <property type="match status" value="1"/>
</dbReference>
<dbReference type="KEGG" id="sazo:D1868_09690"/>
<sequence>MYIDVHAHIDSKEFDQDRDAIVNECEITIVNAGVDLESNLRSLELEKKYKNIIAAVGFHPEFIKDKENEIEKCLELTNNAKIISEIGLDYYWIKDSELRKKQIKILSLFLERAEKHRKTAIIHVRGGMNDLLSLLPSYKVRFAIHAYEGSIRDAKRIVDLGGLISVPPVLIRDKYRQEVVKEIDLDYLVTETDSPFLGPEKYIRNKPCNVSLTIKKISELKKIEEKEVIQRIRKNFEEKILP</sequence>
<accession>A0A650CQW7</accession>
<feature type="binding site" evidence="2">
    <location>
        <position position="193"/>
    </location>
    <ligand>
        <name>a divalent metal cation</name>
        <dbReference type="ChEBI" id="CHEBI:60240"/>
        <label>1</label>
    </ligand>
</feature>
<dbReference type="Pfam" id="PF01026">
    <property type="entry name" value="TatD_DNase"/>
    <property type="match status" value="1"/>
</dbReference>
<name>A0A650CQW7_9CREN</name>
<dbReference type="PANTHER" id="PTHR46124:SF2">
    <property type="entry name" value="D-AMINOACYL-TRNA DEACYLASE"/>
    <property type="match status" value="1"/>
</dbReference>
<feature type="binding site" evidence="2">
    <location>
        <position position="8"/>
    </location>
    <ligand>
        <name>a divalent metal cation</name>
        <dbReference type="ChEBI" id="CHEBI:60240"/>
        <label>1</label>
    </ligand>
</feature>
<dbReference type="InterPro" id="IPR018228">
    <property type="entry name" value="DNase_TatD-rel_CS"/>
</dbReference>
<organism evidence="3 4">
    <name type="scientific">Stygiolobus azoricus</name>
    <dbReference type="NCBI Taxonomy" id="41675"/>
    <lineage>
        <taxon>Archaea</taxon>
        <taxon>Thermoproteota</taxon>
        <taxon>Thermoprotei</taxon>
        <taxon>Sulfolobales</taxon>
        <taxon>Sulfolobaceae</taxon>
        <taxon>Stygiolobus</taxon>
    </lineage>
</organism>
<reference evidence="3 4" key="1">
    <citation type="submission" date="2019-10" db="EMBL/GenBank/DDBJ databases">
        <title>Genome Sequences from Six Type Strain Members of the Archaeal Family Sulfolobaceae: Acidianus ambivalens, Acidianus infernus, Metallosphaera prunae, Stygiolobus azoricus, Sulfolobus metallicus, and Sulfurisphaera ohwakuensis.</title>
        <authorList>
            <person name="Counts J.A."/>
            <person name="Kelly R.M."/>
        </authorList>
    </citation>
    <scope>NUCLEOTIDE SEQUENCE [LARGE SCALE GENOMIC DNA]</scope>
    <source>
        <strain evidence="3 4">FC6</strain>
    </source>
</reference>
<dbReference type="GeneID" id="42799342"/>